<keyword evidence="2" id="KW-1185">Reference proteome</keyword>
<dbReference type="EMBL" id="LT629688">
    <property type="protein sequence ID" value="SDD41273.1"/>
    <property type="molecule type" value="Genomic_DNA"/>
</dbReference>
<sequence>MPRMKSETIGGGDQSWLASDHGITNCRTSVLDVSAFTKATHYPNGYFPSGLEVNVASESAVKPWTGAATEKLGFLFTDQSTDGTADIPAPILRHGMVKTARLPVAHVAPTAGDASGFTFITEAGA</sequence>
<dbReference type="AlphaFoldDB" id="A0A1G6UIY6"/>
<evidence type="ECO:0008006" key="3">
    <source>
        <dbReference type="Google" id="ProtNLM"/>
    </source>
</evidence>
<dbReference type="Proteomes" id="UP000198546">
    <property type="component" value="Chromosome i"/>
</dbReference>
<reference evidence="1 2" key="1">
    <citation type="submission" date="2016-10" db="EMBL/GenBank/DDBJ databases">
        <authorList>
            <person name="de Groot N.N."/>
        </authorList>
    </citation>
    <scope>NUCLEOTIDE SEQUENCE [LARGE SCALE GENOMIC DNA]</scope>
    <source>
        <strain evidence="1 2">MON 2.2</strain>
    </source>
</reference>
<proteinExistence type="predicted"/>
<protein>
    <recommendedName>
        <fullName evidence="3">Bacteriophage lambda head decoration protein D</fullName>
    </recommendedName>
</protein>
<dbReference type="RefSeq" id="WP_157676971.1">
    <property type="nucleotide sequence ID" value="NZ_LT629688.1"/>
</dbReference>
<accession>A0A1G6UIY6</accession>
<evidence type="ECO:0000313" key="1">
    <source>
        <dbReference type="EMBL" id="SDD41273.1"/>
    </source>
</evidence>
<dbReference type="STRING" id="675864.SAMN04489747_0897"/>
<evidence type="ECO:0000313" key="2">
    <source>
        <dbReference type="Proteomes" id="UP000198546"/>
    </source>
</evidence>
<gene>
    <name evidence="1" type="ORF">SAMN04489747_0897</name>
</gene>
<name>A0A1G6UIY6_9ACTN</name>
<organism evidence="1 2">
    <name type="scientific">Auraticoccus monumenti</name>
    <dbReference type="NCBI Taxonomy" id="675864"/>
    <lineage>
        <taxon>Bacteria</taxon>
        <taxon>Bacillati</taxon>
        <taxon>Actinomycetota</taxon>
        <taxon>Actinomycetes</taxon>
        <taxon>Propionibacteriales</taxon>
        <taxon>Propionibacteriaceae</taxon>
        <taxon>Auraticoccus</taxon>
    </lineage>
</organism>
<dbReference type="OrthoDB" id="5197973at2"/>